<reference evidence="3 4" key="1">
    <citation type="submission" date="2019-09" db="EMBL/GenBank/DDBJ databases">
        <title>Whole genome sequences of isolates from the Mars Exploration Rovers.</title>
        <authorList>
            <person name="Seuylemezian A."/>
            <person name="Vaishampayan P."/>
        </authorList>
    </citation>
    <scope>NUCLEOTIDE SEQUENCE [LARGE SCALE GENOMIC DNA]</scope>
    <source>
        <strain evidence="3 4">MER_TA_151</strain>
    </source>
</reference>
<keyword evidence="3" id="KW-0547">Nucleotide-binding</keyword>
<feature type="domain" description="Helicase HerA central" evidence="2">
    <location>
        <begin position="179"/>
        <end position="388"/>
    </location>
</feature>
<feature type="compositionally biased region" description="Acidic residues" evidence="1">
    <location>
        <begin position="78"/>
        <end position="96"/>
    </location>
</feature>
<dbReference type="InterPro" id="IPR002789">
    <property type="entry name" value="HerA_central"/>
</dbReference>
<organism evidence="3 4">
    <name type="scientific">Niallia endozanthoxylica</name>
    <dbReference type="NCBI Taxonomy" id="2036016"/>
    <lineage>
        <taxon>Bacteria</taxon>
        <taxon>Bacillati</taxon>
        <taxon>Bacillota</taxon>
        <taxon>Bacilli</taxon>
        <taxon>Bacillales</taxon>
        <taxon>Bacillaceae</taxon>
        <taxon>Niallia</taxon>
    </lineage>
</organism>
<accession>A0A5J5HND9</accession>
<feature type="compositionally biased region" description="Acidic residues" evidence="1">
    <location>
        <begin position="47"/>
        <end position="57"/>
    </location>
</feature>
<keyword evidence="4" id="KW-1185">Reference proteome</keyword>
<dbReference type="InterPro" id="IPR051162">
    <property type="entry name" value="T4SS_component"/>
</dbReference>
<name>A0A5J5HND9_9BACI</name>
<evidence type="ECO:0000313" key="4">
    <source>
        <dbReference type="Proteomes" id="UP000326671"/>
    </source>
</evidence>
<dbReference type="Pfam" id="PF01935">
    <property type="entry name" value="DUF87"/>
    <property type="match status" value="1"/>
</dbReference>
<sequence length="530" mass="60645">MDMDQILEKMQKGYMDFQQEKMLFSVYKPEEADLTVEWTPVVDETEAEVPAEPELEVLTEPKQKAKADESYQYWETPEIPELDFDDDLDDDYDDEKLPEQNGFTPEIKEEVNEDSILEKNDAEETSKANQMVADATPDVNQDEKNAAHNEVTDPVTPLSDIRVPIGTIHGSNQVIHWEFGNQGLANRHLFITGRSGQGKTYYIQCLLWELSKQGISSMIIDYTDGFKKSQLEDDFKEKMGDNLEQFIVLAKKFPVNPFKRNQKELDEDIMIVEDDSDVAERMKNVISSIYTGLGPQQLNAIYQAVMKGMSIYDERMNLTRLRELLEEDGSSNAKTAISQMNLLIDKNPFDYEKDFDWSFLEKGKGKVFVVQLTGFSPDVQKMITEFILWDLWYYKLQHGKKDLPFPVILDESQRLDFSGDSPSAKILVEGRKFGWSGWFATQFLKGGFSTDQVSRLQNAAVKVIFAPMENEVASIAATLTQDSGERKEWEMRLTNLKKGQCIIYAPVLDRNGKLLSPKPYLVDILALEGR</sequence>
<dbReference type="Gene3D" id="3.40.50.300">
    <property type="entry name" value="P-loop containing nucleotide triphosphate hydrolases"/>
    <property type="match status" value="1"/>
</dbReference>
<dbReference type="InterPro" id="IPR027417">
    <property type="entry name" value="P-loop_NTPase"/>
</dbReference>
<protein>
    <submittedName>
        <fullName evidence="3">ATP-binding protein</fullName>
    </submittedName>
</protein>
<proteinExistence type="predicted"/>
<dbReference type="GO" id="GO:0005524">
    <property type="term" value="F:ATP binding"/>
    <property type="evidence" value="ECO:0007669"/>
    <property type="project" value="UniProtKB-KW"/>
</dbReference>
<dbReference type="Proteomes" id="UP000326671">
    <property type="component" value="Unassembled WGS sequence"/>
</dbReference>
<evidence type="ECO:0000313" key="3">
    <source>
        <dbReference type="EMBL" id="KAA9022962.1"/>
    </source>
</evidence>
<dbReference type="EMBL" id="VYKL01000021">
    <property type="protein sequence ID" value="KAA9022962.1"/>
    <property type="molecule type" value="Genomic_DNA"/>
</dbReference>
<evidence type="ECO:0000256" key="1">
    <source>
        <dbReference type="SAM" id="MobiDB-lite"/>
    </source>
</evidence>
<dbReference type="PANTHER" id="PTHR30121">
    <property type="entry name" value="UNCHARACTERIZED PROTEIN YJGR-RELATED"/>
    <property type="match status" value="1"/>
</dbReference>
<evidence type="ECO:0000259" key="2">
    <source>
        <dbReference type="Pfam" id="PF01935"/>
    </source>
</evidence>
<dbReference type="AlphaFoldDB" id="A0A5J5HND9"/>
<comment type="caution">
    <text evidence="3">The sequence shown here is derived from an EMBL/GenBank/DDBJ whole genome shotgun (WGS) entry which is preliminary data.</text>
</comment>
<keyword evidence="3" id="KW-0067">ATP-binding</keyword>
<feature type="region of interest" description="Disordered" evidence="1">
    <location>
        <begin position="47"/>
        <end position="104"/>
    </location>
</feature>
<gene>
    <name evidence="3" type="ORF">F4V44_14495</name>
</gene>
<dbReference type="PANTHER" id="PTHR30121:SF11">
    <property type="entry name" value="AAA+ ATPASE DOMAIN-CONTAINING PROTEIN"/>
    <property type="match status" value="1"/>
</dbReference>
<dbReference type="OrthoDB" id="9758751at2"/>
<feature type="compositionally biased region" description="Basic and acidic residues" evidence="1">
    <location>
        <begin position="59"/>
        <end position="69"/>
    </location>
</feature>
<dbReference type="SUPFAM" id="SSF52540">
    <property type="entry name" value="P-loop containing nucleoside triphosphate hydrolases"/>
    <property type="match status" value="1"/>
</dbReference>